<dbReference type="Proteomes" id="UP000636110">
    <property type="component" value="Unassembled WGS sequence"/>
</dbReference>
<evidence type="ECO:0000313" key="3">
    <source>
        <dbReference type="Proteomes" id="UP000636110"/>
    </source>
</evidence>
<keyword evidence="1" id="KW-1133">Transmembrane helix</keyword>
<dbReference type="RefSeq" id="WP_182958166.1">
    <property type="nucleotide sequence ID" value="NZ_WNXC01000004.1"/>
</dbReference>
<comment type="caution">
    <text evidence="2">The sequence shown here is derived from an EMBL/GenBank/DDBJ whole genome shotgun (WGS) entry which is preliminary data.</text>
</comment>
<feature type="transmembrane region" description="Helical" evidence="1">
    <location>
        <begin position="73"/>
        <end position="93"/>
    </location>
</feature>
<keyword evidence="1" id="KW-0812">Transmembrane</keyword>
<name>A0ABR6EXC8_9SPHI</name>
<evidence type="ECO:0000313" key="2">
    <source>
        <dbReference type="EMBL" id="MBB2149916.1"/>
    </source>
</evidence>
<dbReference type="EMBL" id="WNXC01000004">
    <property type="protein sequence ID" value="MBB2149916.1"/>
    <property type="molecule type" value="Genomic_DNA"/>
</dbReference>
<organism evidence="2 3">
    <name type="scientific">Pedobacter gandavensis</name>
    <dbReference type="NCBI Taxonomy" id="2679963"/>
    <lineage>
        <taxon>Bacteria</taxon>
        <taxon>Pseudomonadati</taxon>
        <taxon>Bacteroidota</taxon>
        <taxon>Sphingobacteriia</taxon>
        <taxon>Sphingobacteriales</taxon>
        <taxon>Sphingobacteriaceae</taxon>
        <taxon>Pedobacter</taxon>
    </lineage>
</organism>
<proteinExistence type="predicted"/>
<feature type="transmembrane region" description="Helical" evidence="1">
    <location>
        <begin position="100"/>
        <end position="119"/>
    </location>
</feature>
<gene>
    <name evidence="2" type="ORF">GM920_13525</name>
</gene>
<protein>
    <submittedName>
        <fullName evidence="2">Uncharacterized protein</fullName>
    </submittedName>
</protein>
<reference evidence="2 3" key="1">
    <citation type="submission" date="2019-11" db="EMBL/GenBank/DDBJ databases">
        <title>Description of Pedobacter sp. LMG 31462T.</title>
        <authorList>
            <person name="Carlier A."/>
            <person name="Qi S."/>
            <person name="Vandamme P."/>
        </authorList>
    </citation>
    <scope>NUCLEOTIDE SEQUENCE [LARGE SCALE GENOMIC DNA]</scope>
    <source>
        <strain evidence="2 3">LMG 31462</strain>
    </source>
</reference>
<evidence type="ECO:0000256" key="1">
    <source>
        <dbReference type="SAM" id="Phobius"/>
    </source>
</evidence>
<feature type="transmembrane region" description="Helical" evidence="1">
    <location>
        <begin position="48"/>
        <end position="67"/>
    </location>
</feature>
<sequence length="120" mass="13624">MNTKKIKLPVFRWEEPAGVFILLMILWTFGPIVLRGMDDTTGSIDQSIWLLVLLSLISFLLIIGLSWWILNRFWAAIALPPISLMVSQFNTLLLWQQVRFFLASFGLLLLVATGCLIAVC</sequence>
<feature type="transmembrane region" description="Helical" evidence="1">
    <location>
        <begin position="17"/>
        <end position="36"/>
    </location>
</feature>
<keyword evidence="3" id="KW-1185">Reference proteome</keyword>
<accession>A0ABR6EXC8</accession>
<keyword evidence="1" id="KW-0472">Membrane</keyword>